<evidence type="ECO:0000313" key="1">
    <source>
        <dbReference type="EMBL" id="XBL13448.1"/>
    </source>
</evidence>
<protein>
    <submittedName>
        <fullName evidence="1">Uncharacterized protein</fullName>
    </submittedName>
</protein>
<organism evidence="1 2">
    <name type="scientific">Mariniflexile litorale</name>
    <dbReference type="NCBI Taxonomy" id="3045158"/>
    <lineage>
        <taxon>Bacteria</taxon>
        <taxon>Pseudomonadati</taxon>
        <taxon>Bacteroidota</taxon>
        <taxon>Flavobacteriia</taxon>
        <taxon>Flavobacteriales</taxon>
        <taxon>Flavobacteriaceae</taxon>
        <taxon>Mariniflexile</taxon>
    </lineage>
</organism>
<dbReference type="Proteomes" id="UP001224325">
    <property type="component" value="Chromosome"/>
</dbReference>
<sequence length="458" mass="52819">MFSFRLLFFILLLAARLLYAKQPIKIHSHNDYEQLIPFWKAYNCGLSSIEVDVFLKDNTLYATHTENIIKPNNTFESLYLKPLSKVYSTHLGNEHNLQLLIDLKSEAYSTLEAIESVLKKYPKLTNNPKLTFVISGYRPLVKDYKNYPNYILFDYQSLDPIPTESFNKIALISLSFGKFSSWDGIENVSKSDLNNIKALVNQAHTLNKPFRFWGAPDTKLAWKTFNTMGVDFINTDHPLECSTYFKTILKTTNDVKIGFISDIHFQDIYGHFSDSDYNGIFNEKTNKYTLLRTMDAQLHSTRIFNENYFALFAVLDDMVDKGIKYVALPGDYTDDGQPIHLKGLQHVLEHYRTTYGMQFFITTGNHDPVGPLDQEDGKSDFMGVNGQQQGIYSTSNIKQQIEGDLPYIISNDIKKAGYNSVFNYLKSFGFFPAEHYLYYIGLHLFLIIHQKLILIKKL</sequence>
<evidence type="ECO:0000313" key="2">
    <source>
        <dbReference type="Proteomes" id="UP001224325"/>
    </source>
</evidence>
<dbReference type="GO" id="GO:0006629">
    <property type="term" value="P:lipid metabolic process"/>
    <property type="evidence" value="ECO:0007669"/>
    <property type="project" value="InterPro"/>
</dbReference>
<dbReference type="KEGG" id="mlil:QLS71_014105"/>
<gene>
    <name evidence="1" type="ORF">QLS71_014105</name>
</gene>
<dbReference type="SUPFAM" id="SSF51695">
    <property type="entry name" value="PLC-like phosphodiesterases"/>
    <property type="match status" value="1"/>
</dbReference>
<dbReference type="InterPro" id="IPR029052">
    <property type="entry name" value="Metallo-depent_PP-like"/>
</dbReference>
<dbReference type="EMBL" id="CP155618">
    <property type="protein sequence ID" value="XBL13448.1"/>
    <property type="molecule type" value="Genomic_DNA"/>
</dbReference>
<keyword evidence="2" id="KW-1185">Reference proteome</keyword>
<reference evidence="1" key="1">
    <citation type="submission" date="2024-04" db="EMBL/GenBank/DDBJ databases">
        <title>Mariniflexile litorale, isolated from the shallow sediments of the Sea of Japan.</title>
        <authorList>
            <person name="Romanenko L."/>
            <person name="Isaeva M."/>
        </authorList>
    </citation>
    <scope>NUCLEOTIDE SEQUENCE [LARGE SCALE GENOMIC DNA]</scope>
    <source>
        <strain evidence="1">KMM 9835</strain>
    </source>
</reference>
<dbReference type="GO" id="GO:0008081">
    <property type="term" value="F:phosphoric diester hydrolase activity"/>
    <property type="evidence" value="ECO:0007669"/>
    <property type="project" value="InterPro"/>
</dbReference>
<dbReference type="InterPro" id="IPR017946">
    <property type="entry name" value="PLC-like_Pdiesterase_TIM-brl"/>
</dbReference>
<dbReference type="Pfam" id="PF13653">
    <property type="entry name" value="GDPD_2"/>
    <property type="match status" value="1"/>
</dbReference>
<dbReference type="AlphaFoldDB" id="A0AAU7EDU3"/>
<proteinExistence type="predicted"/>
<dbReference type="Gene3D" id="3.20.20.190">
    <property type="entry name" value="Phosphatidylinositol (PI) phosphodiesterase"/>
    <property type="match status" value="1"/>
</dbReference>
<name>A0AAU7EDU3_9FLAO</name>
<dbReference type="RefSeq" id="WP_308993918.1">
    <property type="nucleotide sequence ID" value="NZ_CP155618.1"/>
</dbReference>
<dbReference type="SUPFAM" id="SSF56300">
    <property type="entry name" value="Metallo-dependent phosphatases"/>
    <property type="match status" value="1"/>
</dbReference>
<dbReference type="Gene3D" id="3.60.21.10">
    <property type="match status" value="1"/>
</dbReference>
<accession>A0AAU7EDU3</accession>